<dbReference type="RefSeq" id="WP_155451390.1">
    <property type="nucleotide sequence ID" value="NZ_WNKT01000055.1"/>
</dbReference>
<dbReference type="OrthoDB" id="495362at2"/>
<keyword evidence="2" id="KW-1185">Reference proteome</keyword>
<name>A0A6N8EGS0_9GAMM</name>
<dbReference type="AlphaFoldDB" id="A0A6N8EGS0"/>
<organism evidence="1 2">
    <name type="scientific">Allochromatium palmeri</name>
    <dbReference type="NCBI Taxonomy" id="231048"/>
    <lineage>
        <taxon>Bacteria</taxon>
        <taxon>Pseudomonadati</taxon>
        <taxon>Pseudomonadota</taxon>
        <taxon>Gammaproteobacteria</taxon>
        <taxon>Chromatiales</taxon>
        <taxon>Chromatiaceae</taxon>
        <taxon>Allochromatium</taxon>
    </lineage>
</organism>
<dbReference type="EMBL" id="WNKT01000055">
    <property type="protein sequence ID" value="MTW22831.1"/>
    <property type="molecule type" value="Genomic_DNA"/>
</dbReference>
<gene>
    <name evidence="1" type="ORF">GJ668_17375</name>
</gene>
<sequence length="142" mass="16254">MKQRPNPLSSRELLARIGLNEDDPRSLLDDDEPLEDLNGDLGAVLRERYRLLTTAHRFAPGDLVTWKPGLKNRRHPHYGQPAVVIEVLDTPILDGESEAGSAYFREPLDLVLGLIWDSDPGRGELISFHYDSRRFQPWQEQQ</sequence>
<evidence type="ECO:0000313" key="2">
    <source>
        <dbReference type="Proteomes" id="UP000434044"/>
    </source>
</evidence>
<accession>A0A6N8EGS0</accession>
<proteinExistence type="predicted"/>
<dbReference type="Proteomes" id="UP000434044">
    <property type="component" value="Unassembled WGS sequence"/>
</dbReference>
<reference evidence="1 2" key="1">
    <citation type="submission" date="2019-11" db="EMBL/GenBank/DDBJ databases">
        <title>Whole-genome sequence of the anaerobic purple sulfur bacterium Allochromatium palmeri DSM 15591.</title>
        <authorList>
            <person name="Kyndt J.A."/>
            <person name="Meyer T.E."/>
        </authorList>
    </citation>
    <scope>NUCLEOTIDE SEQUENCE [LARGE SCALE GENOMIC DNA]</scope>
    <source>
        <strain evidence="1 2">DSM 15591</strain>
    </source>
</reference>
<comment type="caution">
    <text evidence="1">The sequence shown here is derived from an EMBL/GenBank/DDBJ whole genome shotgun (WGS) entry which is preliminary data.</text>
</comment>
<evidence type="ECO:0000313" key="1">
    <source>
        <dbReference type="EMBL" id="MTW22831.1"/>
    </source>
</evidence>
<protein>
    <submittedName>
        <fullName evidence="1">Uncharacterized protein</fullName>
    </submittedName>
</protein>